<reference evidence="1 2" key="1">
    <citation type="journal article" date="2022" name="DNA Res.">
        <title>Chromosomal-level genome assembly of the orchid tree Bauhinia variegata (Leguminosae; Cercidoideae) supports the allotetraploid origin hypothesis of Bauhinia.</title>
        <authorList>
            <person name="Zhong Y."/>
            <person name="Chen Y."/>
            <person name="Zheng D."/>
            <person name="Pang J."/>
            <person name="Liu Y."/>
            <person name="Luo S."/>
            <person name="Meng S."/>
            <person name="Qian L."/>
            <person name="Wei D."/>
            <person name="Dai S."/>
            <person name="Zhou R."/>
        </authorList>
    </citation>
    <scope>NUCLEOTIDE SEQUENCE [LARGE SCALE GENOMIC DNA]</scope>
    <source>
        <strain evidence="1">BV-YZ2020</strain>
    </source>
</reference>
<protein>
    <submittedName>
        <fullName evidence="1">Uncharacterized protein</fullName>
    </submittedName>
</protein>
<dbReference type="Proteomes" id="UP000828941">
    <property type="component" value="Chromosome 11"/>
</dbReference>
<comment type="caution">
    <text evidence="1">The sequence shown here is derived from an EMBL/GenBank/DDBJ whole genome shotgun (WGS) entry which is preliminary data.</text>
</comment>
<organism evidence="1 2">
    <name type="scientific">Bauhinia variegata</name>
    <name type="common">Purple orchid tree</name>
    <name type="synonym">Phanera variegata</name>
    <dbReference type="NCBI Taxonomy" id="167791"/>
    <lineage>
        <taxon>Eukaryota</taxon>
        <taxon>Viridiplantae</taxon>
        <taxon>Streptophyta</taxon>
        <taxon>Embryophyta</taxon>
        <taxon>Tracheophyta</taxon>
        <taxon>Spermatophyta</taxon>
        <taxon>Magnoliopsida</taxon>
        <taxon>eudicotyledons</taxon>
        <taxon>Gunneridae</taxon>
        <taxon>Pentapetalae</taxon>
        <taxon>rosids</taxon>
        <taxon>fabids</taxon>
        <taxon>Fabales</taxon>
        <taxon>Fabaceae</taxon>
        <taxon>Cercidoideae</taxon>
        <taxon>Cercideae</taxon>
        <taxon>Bauhiniinae</taxon>
        <taxon>Bauhinia</taxon>
    </lineage>
</organism>
<sequence length="176" mass="18978">MEAYSSSSSSSSKSTHPLQFQSQSQSWLHSVKKVNAKPWKKPAVAPMPPTPVRVYKVDPINFRDLVQQLTAAPRFQPDHKNAAPSLGVASPPNPNGDIIDIAPSSPPSTWSTHKSNLSNNNGGWNQDVESKAPGSMPVTPSLFELNLLSPSSYNWSSFPLMSPGTWNPAGSSSLQL</sequence>
<dbReference type="EMBL" id="CM039436">
    <property type="protein sequence ID" value="KAI4315091.1"/>
    <property type="molecule type" value="Genomic_DNA"/>
</dbReference>
<evidence type="ECO:0000313" key="1">
    <source>
        <dbReference type="EMBL" id="KAI4315091.1"/>
    </source>
</evidence>
<accession>A0ACB9LUK4</accession>
<evidence type="ECO:0000313" key="2">
    <source>
        <dbReference type="Proteomes" id="UP000828941"/>
    </source>
</evidence>
<name>A0ACB9LUK4_BAUVA</name>
<gene>
    <name evidence="1" type="ORF">L6164_027937</name>
</gene>
<keyword evidence="2" id="KW-1185">Reference proteome</keyword>
<proteinExistence type="predicted"/>